<protein>
    <submittedName>
        <fullName evidence="2">Uncharacterized protein</fullName>
    </submittedName>
</protein>
<evidence type="ECO:0000313" key="2">
    <source>
        <dbReference type="EnsemblPlants" id="TuG1812G0700000706.01.T01.cds243237"/>
    </source>
</evidence>
<dbReference type="EnsemblPlants" id="TuG1812G0700000706.01.T01">
    <property type="protein sequence ID" value="TuG1812G0700000706.01.T01.cds243237"/>
    <property type="gene ID" value="TuG1812G0700000706.01"/>
</dbReference>
<sequence length="150" mass="16862">MTMKGSINYSRSQKRIRHTVHIYICTWGRQLSPLQIKPDVNQHRFAMGFLVFGKTVETSIGWLARMNDACTVHLHSLTASRQAHISDRRRACARACEGGAPWPPRGGSPWPGTAPPRRRRPWPCPARAPAHARRVTSPSPLLSSRLPWPA</sequence>
<dbReference type="Gramene" id="TuG1812G0700000706.01.T01">
    <property type="protein sequence ID" value="TuG1812G0700000706.01.T01.cds243237"/>
    <property type="gene ID" value="TuG1812G0700000706.01"/>
</dbReference>
<evidence type="ECO:0000313" key="3">
    <source>
        <dbReference type="Proteomes" id="UP000015106"/>
    </source>
</evidence>
<proteinExistence type="predicted"/>
<evidence type="ECO:0000256" key="1">
    <source>
        <dbReference type="SAM" id="MobiDB-lite"/>
    </source>
</evidence>
<dbReference type="AlphaFoldDB" id="A0A8R7V0W9"/>
<reference evidence="2" key="2">
    <citation type="submission" date="2018-03" db="EMBL/GenBank/DDBJ databases">
        <title>The Triticum urartu genome reveals the dynamic nature of wheat genome evolution.</title>
        <authorList>
            <person name="Ling H."/>
            <person name="Ma B."/>
            <person name="Shi X."/>
            <person name="Liu H."/>
            <person name="Dong L."/>
            <person name="Sun H."/>
            <person name="Cao Y."/>
            <person name="Gao Q."/>
            <person name="Zheng S."/>
            <person name="Li Y."/>
            <person name="Yu Y."/>
            <person name="Du H."/>
            <person name="Qi M."/>
            <person name="Li Y."/>
            <person name="Yu H."/>
            <person name="Cui Y."/>
            <person name="Wang N."/>
            <person name="Chen C."/>
            <person name="Wu H."/>
            <person name="Zhao Y."/>
            <person name="Zhang J."/>
            <person name="Li Y."/>
            <person name="Zhou W."/>
            <person name="Zhang B."/>
            <person name="Hu W."/>
            <person name="Eijk M."/>
            <person name="Tang J."/>
            <person name="Witsenboer H."/>
            <person name="Zhao S."/>
            <person name="Li Z."/>
            <person name="Zhang A."/>
            <person name="Wang D."/>
            <person name="Liang C."/>
        </authorList>
    </citation>
    <scope>NUCLEOTIDE SEQUENCE [LARGE SCALE GENOMIC DNA]</scope>
    <source>
        <strain evidence="2">cv. G1812</strain>
    </source>
</reference>
<accession>A0A8R7V0W9</accession>
<feature type="region of interest" description="Disordered" evidence="1">
    <location>
        <begin position="97"/>
        <end position="150"/>
    </location>
</feature>
<reference evidence="2" key="3">
    <citation type="submission" date="2022-06" db="UniProtKB">
        <authorList>
            <consortium name="EnsemblPlants"/>
        </authorList>
    </citation>
    <scope>IDENTIFICATION</scope>
</reference>
<name>A0A8R7V0W9_TRIUA</name>
<reference evidence="3" key="1">
    <citation type="journal article" date="2013" name="Nature">
        <title>Draft genome of the wheat A-genome progenitor Triticum urartu.</title>
        <authorList>
            <person name="Ling H.Q."/>
            <person name="Zhao S."/>
            <person name="Liu D."/>
            <person name="Wang J."/>
            <person name="Sun H."/>
            <person name="Zhang C."/>
            <person name="Fan H."/>
            <person name="Li D."/>
            <person name="Dong L."/>
            <person name="Tao Y."/>
            <person name="Gao C."/>
            <person name="Wu H."/>
            <person name="Li Y."/>
            <person name="Cui Y."/>
            <person name="Guo X."/>
            <person name="Zheng S."/>
            <person name="Wang B."/>
            <person name="Yu K."/>
            <person name="Liang Q."/>
            <person name="Yang W."/>
            <person name="Lou X."/>
            <person name="Chen J."/>
            <person name="Feng M."/>
            <person name="Jian J."/>
            <person name="Zhang X."/>
            <person name="Luo G."/>
            <person name="Jiang Y."/>
            <person name="Liu J."/>
            <person name="Wang Z."/>
            <person name="Sha Y."/>
            <person name="Zhang B."/>
            <person name="Wu H."/>
            <person name="Tang D."/>
            <person name="Shen Q."/>
            <person name="Xue P."/>
            <person name="Zou S."/>
            <person name="Wang X."/>
            <person name="Liu X."/>
            <person name="Wang F."/>
            <person name="Yang Y."/>
            <person name="An X."/>
            <person name="Dong Z."/>
            <person name="Zhang K."/>
            <person name="Zhang X."/>
            <person name="Luo M.C."/>
            <person name="Dvorak J."/>
            <person name="Tong Y."/>
            <person name="Wang J."/>
            <person name="Yang H."/>
            <person name="Li Z."/>
            <person name="Wang D."/>
            <person name="Zhang A."/>
            <person name="Wang J."/>
        </authorList>
    </citation>
    <scope>NUCLEOTIDE SEQUENCE</scope>
    <source>
        <strain evidence="3">cv. G1812</strain>
    </source>
</reference>
<feature type="compositionally biased region" description="Low complexity" evidence="1">
    <location>
        <begin position="137"/>
        <end position="150"/>
    </location>
</feature>
<keyword evidence="3" id="KW-1185">Reference proteome</keyword>
<organism evidence="2 3">
    <name type="scientific">Triticum urartu</name>
    <name type="common">Red wild einkorn</name>
    <name type="synonym">Crithodium urartu</name>
    <dbReference type="NCBI Taxonomy" id="4572"/>
    <lineage>
        <taxon>Eukaryota</taxon>
        <taxon>Viridiplantae</taxon>
        <taxon>Streptophyta</taxon>
        <taxon>Embryophyta</taxon>
        <taxon>Tracheophyta</taxon>
        <taxon>Spermatophyta</taxon>
        <taxon>Magnoliopsida</taxon>
        <taxon>Liliopsida</taxon>
        <taxon>Poales</taxon>
        <taxon>Poaceae</taxon>
        <taxon>BOP clade</taxon>
        <taxon>Pooideae</taxon>
        <taxon>Triticodae</taxon>
        <taxon>Triticeae</taxon>
        <taxon>Triticinae</taxon>
        <taxon>Triticum</taxon>
    </lineage>
</organism>
<dbReference type="Proteomes" id="UP000015106">
    <property type="component" value="Chromosome 7"/>
</dbReference>
<gene>
    <name evidence="2" type="primary">LOC125523250</name>
</gene>